<dbReference type="GO" id="GO:0005524">
    <property type="term" value="F:ATP binding"/>
    <property type="evidence" value="ECO:0007669"/>
    <property type="project" value="UniProtKB-KW"/>
</dbReference>
<accession>A0AA41DFP9</accession>
<reference evidence="19" key="2">
    <citation type="submission" date="2021-01" db="EMBL/GenBank/DDBJ databases">
        <title>Genome Sequencing of Type Strains.</title>
        <authorList>
            <person name="Lemaire J.F."/>
            <person name="Inderbitzin P."/>
            <person name="Collins S.B."/>
            <person name="Wespe N."/>
            <person name="Knight-Connoni V."/>
        </authorList>
    </citation>
    <scope>NUCLEOTIDE SEQUENCE</scope>
    <source>
        <strain evidence="19">DSM 14562</strain>
    </source>
</reference>
<evidence type="ECO:0000256" key="12">
    <source>
        <dbReference type="ARBA" id="ARBA00022989"/>
    </source>
</evidence>
<dbReference type="InterPro" id="IPR003661">
    <property type="entry name" value="HisK_dim/P_dom"/>
</dbReference>
<evidence type="ECO:0000256" key="14">
    <source>
        <dbReference type="ARBA" id="ARBA00023136"/>
    </source>
</evidence>
<dbReference type="EC" id="2.7.13.3" evidence="3"/>
<dbReference type="PANTHER" id="PTHR44936">
    <property type="entry name" value="SENSOR PROTEIN CREC"/>
    <property type="match status" value="1"/>
</dbReference>
<keyword evidence="6" id="KW-0597">Phosphoprotein</keyword>
<evidence type="ECO:0000259" key="16">
    <source>
        <dbReference type="PROSITE" id="PS50109"/>
    </source>
</evidence>
<dbReference type="Pfam" id="PF00672">
    <property type="entry name" value="HAMP"/>
    <property type="match status" value="1"/>
</dbReference>
<dbReference type="Gene3D" id="3.30.565.10">
    <property type="entry name" value="Histidine kinase-like ATPase, C-terminal domain"/>
    <property type="match status" value="1"/>
</dbReference>
<keyword evidence="13" id="KW-0902">Two-component regulatory system</keyword>
<dbReference type="EMBL" id="JAFHKU010000131">
    <property type="protein sequence ID" value="MBN3559030.1"/>
    <property type="molecule type" value="Genomic_DNA"/>
</dbReference>
<dbReference type="InterPro" id="IPR050980">
    <property type="entry name" value="2C_sensor_his_kinase"/>
</dbReference>
<keyword evidence="11" id="KW-0067">ATP-binding</keyword>
<feature type="domain" description="HAMP" evidence="17">
    <location>
        <begin position="177"/>
        <end position="233"/>
    </location>
</feature>
<dbReference type="InterPro" id="IPR036097">
    <property type="entry name" value="HisK_dim/P_sf"/>
</dbReference>
<dbReference type="InterPro" id="IPR005467">
    <property type="entry name" value="His_kinase_dom"/>
</dbReference>
<evidence type="ECO:0000256" key="3">
    <source>
        <dbReference type="ARBA" id="ARBA00012438"/>
    </source>
</evidence>
<evidence type="ECO:0000313" key="19">
    <source>
        <dbReference type="EMBL" id="MBN3559030.1"/>
    </source>
</evidence>
<keyword evidence="4" id="KW-1003">Cell membrane</keyword>
<reference evidence="18 20" key="1">
    <citation type="submission" date="2020-08" db="EMBL/GenBank/DDBJ databases">
        <title>Genomic Encyclopedia of Type Strains, Phase IV (KMG-IV): sequencing the most valuable type-strain genomes for metagenomic binning, comparative biology and taxonomic classification.</title>
        <authorList>
            <person name="Goeker M."/>
        </authorList>
    </citation>
    <scope>NUCLEOTIDE SEQUENCE [LARGE SCALE GENOMIC DNA]</scope>
    <source>
        <strain evidence="18 20">DSM 14562</strain>
    </source>
</reference>
<feature type="transmembrane region" description="Helical" evidence="15">
    <location>
        <begin position="12"/>
        <end position="31"/>
    </location>
</feature>
<dbReference type="InterPro" id="IPR003660">
    <property type="entry name" value="HAMP_dom"/>
</dbReference>
<dbReference type="PRINTS" id="PR00344">
    <property type="entry name" value="BCTRLSENSOR"/>
</dbReference>
<keyword evidence="9" id="KW-0547">Nucleotide-binding</keyword>
<comment type="catalytic activity">
    <reaction evidence="1">
        <text>ATP + protein L-histidine = ADP + protein N-phospho-L-histidine.</text>
        <dbReference type="EC" id="2.7.13.3"/>
    </reaction>
</comment>
<name>A0AA41DFP9_9SPHN</name>
<keyword evidence="8 15" id="KW-0812">Transmembrane</keyword>
<keyword evidence="14 15" id="KW-0472">Membrane</keyword>
<evidence type="ECO:0000256" key="4">
    <source>
        <dbReference type="ARBA" id="ARBA00022475"/>
    </source>
</evidence>
<feature type="domain" description="Histidine kinase" evidence="16">
    <location>
        <begin position="241"/>
        <end position="441"/>
    </location>
</feature>
<dbReference type="InterPro" id="IPR036890">
    <property type="entry name" value="HATPase_C_sf"/>
</dbReference>
<dbReference type="SMART" id="SM00304">
    <property type="entry name" value="HAMP"/>
    <property type="match status" value="1"/>
</dbReference>
<feature type="transmembrane region" description="Helical" evidence="15">
    <location>
        <begin position="154"/>
        <end position="176"/>
    </location>
</feature>
<dbReference type="RefSeq" id="WP_184104424.1">
    <property type="nucleotide sequence ID" value="NZ_JACHNX010000002.1"/>
</dbReference>
<dbReference type="Proteomes" id="UP000704529">
    <property type="component" value="Unassembled WGS sequence"/>
</dbReference>
<gene>
    <name evidence="18" type="ORF">GGQ89_000917</name>
    <name evidence="19" type="ORF">JYA60_12415</name>
</gene>
<dbReference type="SMART" id="SM00387">
    <property type="entry name" value="HATPase_c"/>
    <property type="match status" value="1"/>
</dbReference>
<dbReference type="EMBL" id="JACHNX010000002">
    <property type="protein sequence ID" value="MBB4608715.1"/>
    <property type="molecule type" value="Genomic_DNA"/>
</dbReference>
<dbReference type="Proteomes" id="UP000584663">
    <property type="component" value="Unassembled WGS sequence"/>
</dbReference>
<organism evidence="19 21">
    <name type="scientific">Sphingomonas yabuuchiae</name>
    <dbReference type="NCBI Taxonomy" id="172044"/>
    <lineage>
        <taxon>Bacteria</taxon>
        <taxon>Pseudomonadati</taxon>
        <taxon>Pseudomonadota</taxon>
        <taxon>Alphaproteobacteria</taxon>
        <taxon>Sphingomonadales</taxon>
        <taxon>Sphingomonadaceae</taxon>
        <taxon>Sphingomonas</taxon>
    </lineage>
</organism>
<evidence type="ECO:0000256" key="13">
    <source>
        <dbReference type="ARBA" id="ARBA00023012"/>
    </source>
</evidence>
<dbReference type="Pfam" id="PF02518">
    <property type="entry name" value="HATPase_c"/>
    <property type="match status" value="1"/>
</dbReference>
<evidence type="ECO:0000256" key="8">
    <source>
        <dbReference type="ARBA" id="ARBA00022692"/>
    </source>
</evidence>
<evidence type="ECO:0000256" key="15">
    <source>
        <dbReference type="SAM" id="Phobius"/>
    </source>
</evidence>
<dbReference type="PROSITE" id="PS50109">
    <property type="entry name" value="HIS_KIN"/>
    <property type="match status" value="1"/>
</dbReference>
<evidence type="ECO:0000259" key="17">
    <source>
        <dbReference type="PROSITE" id="PS50885"/>
    </source>
</evidence>
<evidence type="ECO:0000313" key="18">
    <source>
        <dbReference type="EMBL" id="MBB4608715.1"/>
    </source>
</evidence>
<keyword evidence="7" id="KW-0808">Transferase</keyword>
<evidence type="ECO:0000256" key="11">
    <source>
        <dbReference type="ARBA" id="ARBA00022840"/>
    </source>
</evidence>
<evidence type="ECO:0000256" key="7">
    <source>
        <dbReference type="ARBA" id="ARBA00022679"/>
    </source>
</evidence>
<dbReference type="PROSITE" id="PS50885">
    <property type="entry name" value="HAMP"/>
    <property type="match status" value="1"/>
</dbReference>
<dbReference type="PANTHER" id="PTHR44936:SF5">
    <property type="entry name" value="SENSOR HISTIDINE KINASE ENVZ"/>
    <property type="match status" value="1"/>
</dbReference>
<proteinExistence type="predicted"/>
<dbReference type="CDD" id="cd00082">
    <property type="entry name" value="HisKA"/>
    <property type="match status" value="1"/>
</dbReference>
<protein>
    <recommendedName>
        <fullName evidence="3">histidine kinase</fullName>
        <ecNumber evidence="3">2.7.13.3</ecNumber>
    </recommendedName>
</protein>
<dbReference type="Pfam" id="PF00512">
    <property type="entry name" value="HisKA"/>
    <property type="match status" value="1"/>
</dbReference>
<dbReference type="SMART" id="SM00388">
    <property type="entry name" value="HisKA"/>
    <property type="match status" value="1"/>
</dbReference>
<comment type="subcellular location">
    <subcellularLocation>
        <location evidence="2">Cell inner membrane</location>
        <topology evidence="2">Multi-pass membrane protein</topology>
    </subcellularLocation>
</comment>
<keyword evidence="10 18" id="KW-0418">Kinase</keyword>
<evidence type="ECO:0000256" key="6">
    <source>
        <dbReference type="ARBA" id="ARBA00022553"/>
    </source>
</evidence>
<keyword evidence="12 15" id="KW-1133">Transmembrane helix</keyword>
<dbReference type="AlphaFoldDB" id="A0AA41DFP9"/>
<evidence type="ECO:0000256" key="9">
    <source>
        <dbReference type="ARBA" id="ARBA00022741"/>
    </source>
</evidence>
<keyword evidence="20" id="KW-1185">Reference proteome</keyword>
<dbReference type="SUPFAM" id="SSF55874">
    <property type="entry name" value="ATPase domain of HSP90 chaperone/DNA topoisomerase II/histidine kinase"/>
    <property type="match status" value="1"/>
</dbReference>
<evidence type="ECO:0000313" key="20">
    <source>
        <dbReference type="Proteomes" id="UP000584663"/>
    </source>
</evidence>
<evidence type="ECO:0000313" key="21">
    <source>
        <dbReference type="Proteomes" id="UP000704529"/>
    </source>
</evidence>
<evidence type="ECO:0000256" key="2">
    <source>
        <dbReference type="ARBA" id="ARBA00004429"/>
    </source>
</evidence>
<dbReference type="CDD" id="cd00075">
    <property type="entry name" value="HATPase"/>
    <property type="match status" value="1"/>
</dbReference>
<keyword evidence="5" id="KW-0997">Cell inner membrane</keyword>
<evidence type="ECO:0000256" key="5">
    <source>
        <dbReference type="ARBA" id="ARBA00022519"/>
    </source>
</evidence>
<evidence type="ECO:0000256" key="1">
    <source>
        <dbReference type="ARBA" id="ARBA00000085"/>
    </source>
</evidence>
<dbReference type="GO" id="GO:0000155">
    <property type="term" value="F:phosphorelay sensor kinase activity"/>
    <property type="evidence" value="ECO:0007669"/>
    <property type="project" value="InterPro"/>
</dbReference>
<evidence type="ECO:0000256" key="10">
    <source>
        <dbReference type="ARBA" id="ARBA00022777"/>
    </source>
</evidence>
<dbReference type="InterPro" id="IPR004358">
    <property type="entry name" value="Sig_transdc_His_kin-like_C"/>
</dbReference>
<comment type="caution">
    <text evidence="19">The sequence shown here is derived from an EMBL/GenBank/DDBJ whole genome shotgun (WGS) entry which is preliminary data.</text>
</comment>
<sequence>MIRPSVGLLGRIVAILLLAVTIEFAISTYLYERASHVSVRDDEARRLAEHLIVARRVLNERPAGERPEVADELTTDRYIVSWSPVAPPRPKIAPAMDSMRRQIVDWEPSLAATDIHLRLTSPGRTSVVSGDLRLDDGSLLSFRMREGVRTLDLALGRVLLALIPAIALMLLSGALIGRILHPLRMLARAADKLGRGQGGQGAALIVPERGPGEVRHVTRAFNRMQARIGRLIDERTRALAAVGHDLRTPLARLRLRADSIRDDEVREAIGTDIEEMEAMVSSLLAFLGGDGDVEQPELTDLAILCANLADDAADHCRDVRYVGPDHFDCRLRRFGMKRALTNLVENALHYGEHAIITLRADPGDDVRIRVEDDGPGIPDESLELVLEPFVRLDTARRRDTVGFGLGLSIVARVVAAEGGELTLANRPEGGLCAEIRLPHCRT</sequence>
<dbReference type="Gene3D" id="1.10.287.130">
    <property type="match status" value="1"/>
</dbReference>
<dbReference type="InterPro" id="IPR003594">
    <property type="entry name" value="HATPase_dom"/>
</dbReference>
<dbReference type="GO" id="GO:0005886">
    <property type="term" value="C:plasma membrane"/>
    <property type="evidence" value="ECO:0007669"/>
    <property type="project" value="UniProtKB-SubCell"/>
</dbReference>
<dbReference type="SUPFAM" id="SSF47384">
    <property type="entry name" value="Homodimeric domain of signal transducing histidine kinase"/>
    <property type="match status" value="1"/>
</dbReference>